<evidence type="ECO:0000313" key="2">
    <source>
        <dbReference type="EMBL" id="SUE34350.1"/>
    </source>
</evidence>
<protein>
    <recommendedName>
        <fullName evidence="1">N-acetyltransferase domain-containing protein</fullName>
    </recommendedName>
</protein>
<dbReference type="RefSeq" id="WP_027291776.1">
    <property type="nucleotide sequence ID" value="NZ_CALVFX010000010.1"/>
</dbReference>
<accession>A0A379MTV0</accession>
<dbReference type="EMBL" id="UGVL01000001">
    <property type="protein sequence ID" value="SUE34350.1"/>
    <property type="molecule type" value="Genomic_DNA"/>
</dbReference>
<reference evidence="2 3" key="1">
    <citation type="submission" date="2018-06" db="EMBL/GenBank/DDBJ databases">
        <authorList>
            <consortium name="Pathogen Informatics"/>
            <person name="Doyle S."/>
        </authorList>
    </citation>
    <scope>NUCLEOTIDE SEQUENCE [LARGE SCALE GENOMIC DNA]</scope>
    <source>
        <strain evidence="2 3">NCTC11190</strain>
    </source>
</reference>
<dbReference type="InterPro" id="IPR000182">
    <property type="entry name" value="GNAT_dom"/>
</dbReference>
<keyword evidence="3" id="KW-1185">Reference proteome</keyword>
<dbReference type="OrthoDB" id="9127144at2"/>
<gene>
    <name evidence="2" type="ORF">NCTC11190_01573</name>
</gene>
<evidence type="ECO:0000259" key="1">
    <source>
        <dbReference type="PROSITE" id="PS51186"/>
    </source>
</evidence>
<dbReference type="CDD" id="cd04301">
    <property type="entry name" value="NAT_SF"/>
    <property type="match status" value="1"/>
</dbReference>
<dbReference type="InterPro" id="IPR016181">
    <property type="entry name" value="Acyl_CoA_acyltransferase"/>
</dbReference>
<dbReference type="Proteomes" id="UP000255233">
    <property type="component" value="Unassembled WGS sequence"/>
</dbReference>
<dbReference type="PROSITE" id="PS51186">
    <property type="entry name" value="GNAT"/>
    <property type="match status" value="1"/>
</dbReference>
<evidence type="ECO:0000313" key="3">
    <source>
        <dbReference type="Proteomes" id="UP000255233"/>
    </source>
</evidence>
<sequence length="184" mass="21808">MEPIRIRDTSHPYFPKAWEIYEQSFPLCEQRPLNEHIRALDNPAFHYNLLTDDDRLVGLLSWWEWEAADGTLFRFGEHFAIAPEIRGGGYGSQALKYLLGDGTRLVLLEIDPPVDDISRRREQFYMRNGLKTNYEYDHIHPSFRPSTEAHRLLIMSYPRALTPEEFREFQRFNNEQVLSYSARK</sequence>
<feature type="domain" description="N-acetyltransferase" evidence="1">
    <location>
        <begin position="4"/>
        <end position="160"/>
    </location>
</feature>
<dbReference type="GO" id="GO:0016747">
    <property type="term" value="F:acyltransferase activity, transferring groups other than amino-acyl groups"/>
    <property type="evidence" value="ECO:0007669"/>
    <property type="project" value="InterPro"/>
</dbReference>
<proteinExistence type="predicted"/>
<dbReference type="AlphaFoldDB" id="A0A379MTV0"/>
<dbReference type="Pfam" id="PF00583">
    <property type="entry name" value="Acetyltransf_1"/>
    <property type="match status" value="1"/>
</dbReference>
<dbReference type="SUPFAM" id="SSF55729">
    <property type="entry name" value="Acyl-CoA N-acyltransferases (Nat)"/>
    <property type="match status" value="1"/>
</dbReference>
<organism evidence="2 3">
    <name type="scientific">Rikenella microfusus</name>
    <dbReference type="NCBI Taxonomy" id="28139"/>
    <lineage>
        <taxon>Bacteria</taxon>
        <taxon>Pseudomonadati</taxon>
        <taxon>Bacteroidota</taxon>
        <taxon>Bacteroidia</taxon>
        <taxon>Bacteroidales</taxon>
        <taxon>Rikenellaceae</taxon>
        <taxon>Rikenella</taxon>
    </lineage>
</organism>
<name>A0A379MTV0_9BACT</name>
<dbReference type="Gene3D" id="3.40.630.30">
    <property type="match status" value="1"/>
</dbReference>
<dbReference type="STRING" id="880526.GCA_000427365_02246"/>